<gene>
    <name evidence="2" type="ORF">ACRB68_00600</name>
</gene>
<dbReference type="Proteomes" id="UP000487268">
    <property type="component" value="Unassembled WGS sequence"/>
</dbReference>
<dbReference type="OrthoDB" id="140186at2"/>
<reference evidence="2 3" key="1">
    <citation type="submission" date="2019-10" db="EMBL/GenBank/DDBJ databases">
        <title>Actinomadura rubteroloni sp. nov. and Actinomadura macrotermitis sp. nov., isolated from the gut of fungus growing-termite Macrotermes natalensis.</title>
        <authorList>
            <person name="Benndorf R."/>
            <person name="Martin K."/>
            <person name="Kuefner M."/>
            <person name="De Beer W."/>
            <person name="Kaster A.-K."/>
            <person name="Vollmers J."/>
            <person name="Poulsen M."/>
            <person name="Beemelmanns C."/>
        </authorList>
    </citation>
    <scope>NUCLEOTIDE SEQUENCE [LARGE SCALE GENOMIC DNA]</scope>
    <source>
        <strain evidence="2 3">RB68</strain>
    </source>
</reference>
<keyword evidence="3" id="KW-1185">Reference proteome</keyword>
<feature type="region of interest" description="Disordered" evidence="1">
    <location>
        <begin position="449"/>
        <end position="486"/>
    </location>
</feature>
<dbReference type="EMBL" id="WEGH01000001">
    <property type="protein sequence ID" value="MQY02035.1"/>
    <property type="molecule type" value="Genomic_DNA"/>
</dbReference>
<comment type="caution">
    <text evidence="2">The sequence shown here is derived from an EMBL/GenBank/DDBJ whole genome shotgun (WGS) entry which is preliminary data.</text>
</comment>
<evidence type="ECO:0000256" key="1">
    <source>
        <dbReference type="SAM" id="MobiDB-lite"/>
    </source>
</evidence>
<evidence type="ECO:0000313" key="3">
    <source>
        <dbReference type="Proteomes" id="UP000487268"/>
    </source>
</evidence>
<protein>
    <submittedName>
        <fullName evidence="2">Uncharacterized protein</fullName>
    </submittedName>
</protein>
<sequence length="486" mass="52130">MSVLSSLARLEAAATGRAQPVATVRHCHLAGAPLVMIPLKLAGEAAAPLAVMLGRDRAEPALLVVPQPRNRDLRFAFAADLAKIVLEHIEASRGAAEALAPGKDGEERFRYTDAPQILLPNPGGVGFLARLGRSTRFRSTEGPYAVEPGVPALGRWLTWFADRHDHPGSSLLLTVTEALRLHWATGQSSLEDGNLAALMGWIDPPDGLDGAAAAARAEDPVVCPPAGPATDPTFDNEVLAPAIASYDETGHEQRVRTALEGQLAPTWDLMWRAVDLLRALPEGASVAKRWERDRDGFTWFHRNFDEGVPQPRRDTAVRAARRLHDLERAQDAYEAQRAFDDPLIMAEHRLNGQAFGGVVAGGDPARLDESGKRPKLRPHLLIATADPVRLDTGTAVCNAARPGLKGKIVDIGPDGVTVELTGGMGNRLTPAPGSVPELGDRVVFTSLTGGSFGPARFPDRESTPWTHGGPPPEYVPADEDAQEEWS</sequence>
<dbReference type="AlphaFoldDB" id="A0A7K0BLI0"/>
<proteinExistence type="predicted"/>
<feature type="compositionally biased region" description="Acidic residues" evidence="1">
    <location>
        <begin position="476"/>
        <end position="486"/>
    </location>
</feature>
<accession>A0A7K0BLI0</accession>
<name>A0A7K0BLI0_9ACTN</name>
<evidence type="ECO:0000313" key="2">
    <source>
        <dbReference type="EMBL" id="MQY02035.1"/>
    </source>
</evidence>
<organism evidence="2 3">
    <name type="scientific">Actinomadura macrotermitis</name>
    <dbReference type="NCBI Taxonomy" id="2585200"/>
    <lineage>
        <taxon>Bacteria</taxon>
        <taxon>Bacillati</taxon>
        <taxon>Actinomycetota</taxon>
        <taxon>Actinomycetes</taxon>
        <taxon>Streptosporangiales</taxon>
        <taxon>Thermomonosporaceae</taxon>
        <taxon>Actinomadura</taxon>
    </lineage>
</organism>